<dbReference type="GO" id="GO:0004674">
    <property type="term" value="F:protein serine/threonine kinase activity"/>
    <property type="evidence" value="ECO:0007669"/>
    <property type="project" value="UniProtKB-KW"/>
</dbReference>
<dbReference type="Pfam" id="PF00069">
    <property type="entry name" value="Pkinase"/>
    <property type="match status" value="1"/>
</dbReference>
<evidence type="ECO:0000313" key="12">
    <source>
        <dbReference type="Proteomes" id="UP000764110"/>
    </source>
</evidence>
<dbReference type="PANTHER" id="PTHR47634">
    <property type="entry name" value="PROTEIN KINASE DOMAIN-CONTAINING PROTEIN-RELATED"/>
    <property type="match status" value="1"/>
</dbReference>
<keyword evidence="3" id="KW-0808">Transferase</keyword>
<organism evidence="11 12">
    <name type="scientific">Metarhizium humberi</name>
    <dbReference type="NCBI Taxonomy" id="2596975"/>
    <lineage>
        <taxon>Eukaryota</taxon>
        <taxon>Fungi</taxon>
        <taxon>Dikarya</taxon>
        <taxon>Ascomycota</taxon>
        <taxon>Pezizomycotina</taxon>
        <taxon>Sordariomycetes</taxon>
        <taxon>Hypocreomycetidae</taxon>
        <taxon>Hypocreales</taxon>
        <taxon>Clavicipitaceae</taxon>
        <taxon>Metarhizium</taxon>
    </lineage>
</organism>
<keyword evidence="5" id="KW-0418">Kinase</keyword>
<accession>A0A9P8S417</accession>
<gene>
    <name evidence="11" type="ORF">MHUMG1_09004</name>
</gene>
<evidence type="ECO:0000256" key="5">
    <source>
        <dbReference type="ARBA" id="ARBA00022777"/>
    </source>
</evidence>
<evidence type="ECO:0000256" key="9">
    <source>
        <dbReference type="PROSITE-ProRule" id="PRU10141"/>
    </source>
</evidence>
<dbReference type="Gene3D" id="1.10.510.10">
    <property type="entry name" value="Transferase(Phosphotransferase) domain 1"/>
    <property type="match status" value="1"/>
</dbReference>
<dbReference type="InterPro" id="IPR017441">
    <property type="entry name" value="Protein_kinase_ATP_BS"/>
</dbReference>
<comment type="catalytic activity">
    <reaction evidence="7">
        <text>L-threonyl-[protein] + ATP = O-phospho-L-threonyl-[protein] + ADP + H(+)</text>
        <dbReference type="Rhea" id="RHEA:46608"/>
        <dbReference type="Rhea" id="RHEA-COMP:11060"/>
        <dbReference type="Rhea" id="RHEA-COMP:11605"/>
        <dbReference type="ChEBI" id="CHEBI:15378"/>
        <dbReference type="ChEBI" id="CHEBI:30013"/>
        <dbReference type="ChEBI" id="CHEBI:30616"/>
        <dbReference type="ChEBI" id="CHEBI:61977"/>
        <dbReference type="ChEBI" id="CHEBI:456216"/>
        <dbReference type="EC" id="2.7.11.1"/>
    </reaction>
</comment>
<evidence type="ECO:0000256" key="7">
    <source>
        <dbReference type="ARBA" id="ARBA00047899"/>
    </source>
</evidence>
<evidence type="ECO:0000256" key="6">
    <source>
        <dbReference type="ARBA" id="ARBA00022840"/>
    </source>
</evidence>
<keyword evidence="2" id="KW-0723">Serine/threonine-protein kinase</keyword>
<dbReference type="PROSITE" id="PS50011">
    <property type="entry name" value="PROTEIN_KINASE_DOM"/>
    <property type="match status" value="1"/>
</dbReference>
<dbReference type="InterPro" id="IPR051334">
    <property type="entry name" value="SRPK"/>
</dbReference>
<feature type="binding site" evidence="9">
    <location>
        <position position="158"/>
    </location>
    <ligand>
        <name>ATP</name>
        <dbReference type="ChEBI" id="CHEBI:30616"/>
    </ligand>
</feature>
<protein>
    <recommendedName>
        <fullName evidence="1">non-specific serine/threonine protein kinase</fullName>
        <ecNumber evidence="1">2.7.11.1</ecNumber>
    </recommendedName>
</protein>
<comment type="caution">
    <text evidence="11">The sequence shown here is derived from an EMBL/GenBank/DDBJ whole genome shotgun (WGS) entry which is preliminary data.</text>
</comment>
<dbReference type="AlphaFoldDB" id="A0A9P8S417"/>
<dbReference type="PANTHER" id="PTHR47634:SF9">
    <property type="entry name" value="PROTEIN KINASE DOMAIN-CONTAINING PROTEIN-RELATED"/>
    <property type="match status" value="1"/>
</dbReference>
<dbReference type="GO" id="GO:0000245">
    <property type="term" value="P:spliceosomal complex assembly"/>
    <property type="evidence" value="ECO:0007669"/>
    <property type="project" value="TreeGrafter"/>
</dbReference>
<keyword evidence="4 9" id="KW-0547">Nucleotide-binding</keyword>
<dbReference type="Proteomes" id="UP000764110">
    <property type="component" value="Unassembled WGS sequence"/>
</dbReference>
<dbReference type="EC" id="2.7.11.1" evidence="1"/>
<evidence type="ECO:0000256" key="2">
    <source>
        <dbReference type="ARBA" id="ARBA00022527"/>
    </source>
</evidence>
<evidence type="ECO:0000256" key="3">
    <source>
        <dbReference type="ARBA" id="ARBA00022679"/>
    </source>
</evidence>
<dbReference type="SMART" id="SM00220">
    <property type="entry name" value="S_TKc"/>
    <property type="match status" value="1"/>
</dbReference>
<dbReference type="GO" id="GO:0050684">
    <property type="term" value="P:regulation of mRNA processing"/>
    <property type="evidence" value="ECO:0007669"/>
    <property type="project" value="TreeGrafter"/>
</dbReference>
<dbReference type="InterPro" id="IPR011009">
    <property type="entry name" value="Kinase-like_dom_sf"/>
</dbReference>
<sequence length="472" mass="53273">MAPVRSSNSKPASTSLYHQICIGSSIPDCRYATAINSTAAFSNTKSLTCIIALVPATLCFTPCLRRASSLAHKLGWATTARRRSEPRTLPSQGFDMIDDTRLLEEEGLPEYDSNHFYPVRLGETFNDRFQTVAKLGYGSSSTIWLARDLQEHQYVALKIYIHNSAQHRELPFYEKLNKALPSRHIGAENIRKLLGSFKVNGPFGTHIVLVLQASQMSLRDMDTVFMQGRGFNENFVKSAIKELLQALDFLHSKVQVVHTDIHPGNLLLGIEDDSLFRTLEDAEMTNPVPRKKVFDRTIYSSRLMKPKVGPLLLSDFGEARLGPGPHAGDIMPIMYRAPETLLWIQWSYAVDIWSVGLTAWDLLEGKTLFSARKADSSFSDGVHFSELIAALGPPPRDLLNRHHERALEYWDENGNWGGFVPVPSEKTLDAAETKLKDKTKFLRFMRRVLAWDPKMRPTAKELMTDPWLLEEA</sequence>
<reference evidence="11 12" key="1">
    <citation type="submission" date="2020-07" db="EMBL/GenBank/DDBJ databases">
        <title>Metarhizium humberi genome.</title>
        <authorList>
            <person name="Lysoe E."/>
        </authorList>
    </citation>
    <scope>NUCLEOTIDE SEQUENCE [LARGE SCALE GENOMIC DNA]</scope>
    <source>
        <strain evidence="11 12">ESALQ1638</strain>
    </source>
</reference>
<evidence type="ECO:0000259" key="10">
    <source>
        <dbReference type="PROSITE" id="PS50011"/>
    </source>
</evidence>
<dbReference type="InterPro" id="IPR000719">
    <property type="entry name" value="Prot_kinase_dom"/>
</dbReference>
<dbReference type="Gene3D" id="3.30.200.20">
    <property type="entry name" value="Phosphorylase Kinase, domain 1"/>
    <property type="match status" value="1"/>
</dbReference>
<dbReference type="EMBL" id="JACEFI010000022">
    <property type="protein sequence ID" value="KAH0593282.1"/>
    <property type="molecule type" value="Genomic_DNA"/>
</dbReference>
<feature type="domain" description="Protein kinase" evidence="10">
    <location>
        <begin position="129"/>
        <end position="468"/>
    </location>
</feature>
<evidence type="ECO:0000256" key="4">
    <source>
        <dbReference type="ARBA" id="ARBA00022741"/>
    </source>
</evidence>
<dbReference type="GO" id="GO:0005524">
    <property type="term" value="F:ATP binding"/>
    <property type="evidence" value="ECO:0007669"/>
    <property type="project" value="UniProtKB-UniRule"/>
</dbReference>
<keyword evidence="6 9" id="KW-0067">ATP-binding</keyword>
<comment type="catalytic activity">
    <reaction evidence="8">
        <text>L-seryl-[protein] + ATP = O-phospho-L-seryl-[protein] + ADP + H(+)</text>
        <dbReference type="Rhea" id="RHEA:17989"/>
        <dbReference type="Rhea" id="RHEA-COMP:9863"/>
        <dbReference type="Rhea" id="RHEA-COMP:11604"/>
        <dbReference type="ChEBI" id="CHEBI:15378"/>
        <dbReference type="ChEBI" id="CHEBI:29999"/>
        <dbReference type="ChEBI" id="CHEBI:30616"/>
        <dbReference type="ChEBI" id="CHEBI:83421"/>
        <dbReference type="ChEBI" id="CHEBI:456216"/>
        <dbReference type="EC" id="2.7.11.1"/>
    </reaction>
</comment>
<keyword evidence="12" id="KW-1185">Reference proteome</keyword>
<dbReference type="SUPFAM" id="SSF56112">
    <property type="entry name" value="Protein kinase-like (PK-like)"/>
    <property type="match status" value="1"/>
</dbReference>
<evidence type="ECO:0000256" key="1">
    <source>
        <dbReference type="ARBA" id="ARBA00012513"/>
    </source>
</evidence>
<proteinExistence type="predicted"/>
<evidence type="ECO:0000313" key="11">
    <source>
        <dbReference type="EMBL" id="KAH0593282.1"/>
    </source>
</evidence>
<name>A0A9P8S417_9HYPO</name>
<dbReference type="PROSITE" id="PS00107">
    <property type="entry name" value="PROTEIN_KINASE_ATP"/>
    <property type="match status" value="1"/>
</dbReference>
<evidence type="ECO:0000256" key="8">
    <source>
        <dbReference type="ARBA" id="ARBA00048679"/>
    </source>
</evidence>